<feature type="domain" description="Disease resistance R13L4/SHOC-2-like LRR" evidence="7">
    <location>
        <begin position="729"/>
        <end position="851"/>
    </location>
</feature>
<dbReference type="Proteomes" id="UP001153069">
    <property type="component" value="Unassembled WGS sequence"/>
</dbReference>
<dbReference type="EMBL" id="CAICTM010002853">
    <property type="protein sequence ID" value="CAB9530381.1"/>
    <property type="molecule type" value="Genomic_DNA"/>
</dbReference>
<keyword evidence="6" id="KW-0812">Transmembrane</keyword>
<evidence type="ECO:0000256" key="3">
    <source>
        <dbReference type="ARBA" id="ARBA00022737"/>
    </source>
</evidence>
<reference evidence="8" key="1">
    <citation type="submission" date="2020-06" db="EMBL/GenBank/DDBJ databases">
        <authorList>
            <consortium name="Plant Systems Biology data submission"/>
        </authorList>
    </citation>
    <scope>NUCLEOTIDE SEQUENCE</scope>
    <source>
        <strain evidence="8">D6</strain>
    </source>
</reference>
<evidence type="ECO:0000313" key="8">
    <source>
        <dbReference type="EMBL" id="CAB9530381.1"/>
    </source>
</evidence>
<keyword evidence="2" id="KW-0433">Leucine-rich repeat</keyword>
<dbReference type="InterPro" id="IPR055414">
    <property type="entry name" value="LRR_R13L4/SHOC2-like"/>
</dbReference>
<dbReference type="Gene3D" id="3.80.10.10">
    <property type="entry name" value="Ribonuclease Inhibitor"/>
    <property type="match status" value="2"/>
</dbReference>
<dbReference type="OrthoDB" id="69127at2759"/>
<dbReference type="PANTHER" id="PTHR48059:SF30">
    <property type="entry name" value="OS06G0587000 PROTEIN"/>
    <property type="match status" value="1"/>
</dbReference>
<feature type="transmembrane region" description="Helical" evidence="6">
    <location>
        <begin position="335"/>
        <end position="355"/>
    </location>
</feature>
<evidence type="ECO:0000256" key="4">
    <source>
        <dbReference type="ARBA" id="ARBA00023136"/>
    </source>
</evidence>
<dbReference type="InterPro" id="IPR003591">
    <property type="entry name" value="Leu-rich_rpt_typical-subtyp"/>
</dbReference>
<name>A0A9N8HYE4_9STRA</name>
<evidence type="ECO:0000256" key="2">
    <source>
        <dbReference type="ARBA" id="ARBA00022614"/>
    </source>
</evidence>
<dbReference type="SMART" id="SM00369">
    <property type="entry name" value="LRR_TYP"/>
    <property type="match status" value="6"/>
</dbReference>
<keyword evidence="6" id="KW-1133">Transmembrane helix</keyword>
<evidence type="ECO:0000256" key="1">
    <source>
        <dbReference type="ARBA" id="ARBA00004196"/>
    </source>
</evidence>
<feature type="region of interest" description="Disordered" evidence="5">
    <location>
        <begin position="122"/>
        <end position="144"/>
    </location>
</feature>
<organism evidence="8 9">
    <name type="scientific">Seminavis robusta</name>
    <dbReference type="NCBI Taxonomy" id="568900"/>
    <lineage>
        <taxon>Eukaryota</taxon>
        <taxon>Sar</taxon>
        <taxon>Stramenopiles</taxon>
        <taxon>Ochrophyta</taxon>
        <taxon>Bacillariophyta</taxon>
        <taxon>Bacillariophyceae</taxon>
        <taxon>Bacillariophycidae</taxon>
        <taxon>Naviculales</taxon>
        <taxon>Naviculaceae</taxon>
        <taxon>Seminavis</taxon>
    </lineage>
</organism>
<feature type="region of interest" description="Disordered" evidence="5">
    <location>
        <begin position="1"/>
        <end position="29"/>
    </location>
</feature>
<keyword evidence="3" id="KW-0677">Repeat</keyword>
<evidence type="ECO:0000256" key="6">
    <source>
        <dbReference type="SAM" id="Phobius"/>
    </source>
</evidence>
<comment type="caution">
    <text evidence="8">The sequence shown here is derived from an EMBL/GenBank/DDBJ whole genome shotgun (WGS) entry which is preliminary data.</text>
</comment>
<dbReference type="Pfam" id="PF23598">
    <property type="entry name" value="LRR_14"/>
    <property type="match status" value="1"/>
</dbReference>
<dbReference type="SUPFAM" id="SSF52058">
    <property type="entry name" value="L domain-like"/>
    <property type="match status" value="1"/>
</dbReference>
<dbReference type="FunFam" id="3.80.10.10:FF:000095">
    <property type="entry name" value="LRR receptor-like serine/threonine-protein kinase GSO1"/>
    <property type="match status" value="1"/>
</dbReference>
<dbReference type="AlphaFoldDB" id="A0A9N8HYE4"/>
<keyword evidence="4 6" id="KW-0472">Membrane</keyword>
<protein>
    <recommendedName>
        <fullName evidence="7">Disease resistance R13L4/SHOC-2-like LRR domain-containing protein</fullName>
    </recommendedName>
</protein>
<dbReference type="InterPro" id="IPR032675">
    <property type="entry name" value="LRR_dom_sf"/>
</dbReference>
<comment type="subcellular location">
    <subcellularLocation>
        <location evidence="1">Cell envelope</location>
    </subcellularLocation>
</comment>
<evidence type="ECO:0000259" key="7">
    <source>
        <dbReference type="Pfam" id="PF23598"/>
    </source>
</evidence>
<evidence type="ECO:0000256" key="5">
    <source>
        <dbReference type="SAM" id="MobiDB-lite"/>
    </source>
</evidence>
<gene>
    <name evidence="8" type="ORF">SEMRO_2855_G338721.1</name>
</gene>
<dbReference type="FunFam" id="3.80.10.10:FF:000383">
    <property type="entry name" value="Leucine-rich repeat receptor protein kinase EMS1"/>
    <property type="match status" value="1"/>
</dbReference>
<feature type="compositionally biased region" description="Polar residues" evidence="5">
    <location>
        <begin position="122"/>
        <end position="132"/>
    </location>
</feature>
<proteinExistence type="predicted"/>
<accession>A0A9N8HYE4</accession>
<dbReference type="PANTHER" id="PTHR48059">
    <property type="entry name" value="POLYGALACTURONASE INHIBITOR 1"/>
    <property type="match status" value="1"/>
</dbReference>
<keyword evidence="9" id="KW-1185">Reference proteome</keyword>
<evidence type="ECO:0000313" key="9">
    <source>
        <dbReference type="Proteomes" id="UP001153069"/>
    </source>
</evidence>
<sequence length="1040" mass="113996">MEEGKSTGRGATDEEDCHSQVGSVVSAEELSLDSAVRDALMTRAKSEDASQTSLAATQRLNNAKEDLLHNQETPNTDDNIETLMQLAVEINEAAKLEKFANTANNANTNDYDVPSNAQTEALVREQQQQQPDSAPVEVLTETSESREEEIMKIVAGRATSAVVERLNAKEDLHNKEINEAAKMGENEENAANANTNDDVPSDAQKDALVREQQDTVPGNTEEPPTAVDAVPQAGLWRTTQMQPQSQPGAFLGAPGQRMQRNPNLNYGLLGANSGPGPGPQDSSGDTVARMTSTRNEGLVHANAVEDDTADLMHANPVDLETAQQRALQRKQQQNCFFAAFLWLLLVAAIVVGFVVGTQKNKYPDVVVLKSTEAPTVYGSMEPSEVPSSAPTGALDILLDSLPDYTLAGINNGSETPQWRAWNWLANHQNITHLPEWRKTQLFALATFFYAFQGESWHPLIKARGWMDDTVEECNWFSSGFGWFDNDLGIFYDFKELGVGYTLPCNIQGQFTRLYLQGLDLSGHISSLPPEIALLTSLDVLFFSDIFSRNIIAGPISSLLPTELYHMTSLTALQLQRVQLTGQIPSEIALLTALLGLVLPSNRLTGHVPSELGLLTSLKQLVLDRNQLTGQFPSELGLLTSLQRLRLDTNQFTGLIPSELFLLTSMSSFDIRTNRLTGPVPSALGQLTDLAWLVMGGNRLTGQVPSEFGLLMASSRLELHDNRLTGPVPSELGKLTALKWLYLNQNQLTGPVPSELGKLTALKWLNLNRNQLTGQVPSEVGEFTALTKLRLNGNQFTGSVPTERFLLTSLQELYLSDNQFTGTIQTEIGVMTSLTSLRLHTNNLTGTLPSQLNASMGLKLYGNQLSGTVPEHLCSFLLCDCSLNETPLVATCADLKAPPAWPGRFPTTGLAVMLNIHTDGYPEEASWVWQKATNVTGIWDTMESVGPLEFKDYLYSSLFPVNIDTAYRLVVSDSWSDGFKIPGWITLMAETENVLYSYVSIEEPGTVTRESNFTEIIIDVLVGTDGSFDIAKSVILCYRFC</sequence>
<dbReference type="InterPro" id="IPR051848">
    <property type="entry name" value="PGIP"/>
</dbReference>